<keyword evidence="6 12" id="KW-0547">Nucleotide-binding</keyword>
<evidence type="ECO:0000256" key="7">
    <source>
        <dbReference type="ARBA" id="ARBA00022840"/>
    </source>
</evidence>
<dbReference type="SUPFAM" id="SSF52402">
    <property type="entry name" value="Adenine nucleotide alpha hydrolases-like"/>
    <property type="match status" value="1"/>
</dbReference>
<dbReference type="FunFam" id="3.40.50.620:FF:000263">
    <property type="entry name" value="Asparagine synthetase"/>
    <property type="match status" value="1"/>
</dbReference>
<evidence type="ECO:0000313" key="17">
    <source>
        <dbReference type="EMBL" id="CDG71466.1"/>
    </source>
</evidence>
<dbReference type="MEROPS" id="C44.974"/>
<evidence type="ECO:0000256" key="8">
    <source>
        <dbReference type="ARBA" id="ARBA00022888"/>
    </source>
</evidence>
<dbReference type="GO" id="GO:0005829">
    <property type="term" value="C:cytosol"/>
    <property type="evidence" value="ECO:0007669"/>
    <property type="project" value="TreeGrafter"/>
</dbReference>
<dbReference type="GO" id="GO:0004066">
    <property type="term" value="F:asparagine synthase (glutamine-hydrolyzing) activity"/>
    <property type="evidence" value="ECO:0007669"/>
    <property type="project" value="UniProtKB-EC"/>
</dbReference>
<feature type="binding site" evidence="14">
    <location>
        <position position="281"/>
    </location>
    <ligand>
        <name>ATP</name>
        <dbReference type="ChEBI" id="CHEBI:30616"/>
    </ligand>
</feature>
<dbReference type="InterPro" id="IPR006426">
    <property type="entry name" value="Asn_synth_AEB"/>
</dbReference>
<evidence type="ECO:0000256" key="9">
    <source>
        <dbReference type="ARBA" id="ARBA00022962"/>
    </source>
</evidence>
<evidence type="ECO:0000256" key="14">
    <source>
        <dbReference type="PIRSR" id="PIRSR001589-2"/>
    </source>
</evidence>
<evidence type="ECO:0000256" key="12">
    <source>
        <dbReference type="PIRNR" id="PIRNR001589"/>
    </source>
</evidence>
<keyword evidence="7 12" id="KW-0067">ATP-binding</keyword>
<dbReference type="InterPro" id="IPR001962">
    <property type="entry name" value="Asn_synthase"/>
</dbReference>
<dbReference type="GO" id="GO:0005524">
    <property type="term" value="F:ATP binding"/>
    <property type="evidence" value="ECO:0007669"/>
    <property type="project" value="UniProtKB-KW"/>
</dbReference>
<dbReference type="UniPathway" id="UPA00134">
    <property type="reaction ID" value="UER00195"/>
</dbReference>
<dbReference type="InterPro" id="IPR029055">
    <property type="entry name" value="Ntn_hydrolases_N"/>
</dbReference>
<evidence type="ECO:0000256" key="11">
    <source>
        <dbReference type="ARBA" id="ARBA00048741"/>
    </source>
</evidence>
<dbReference type="Pfam" id="PF00733">
    <property type="entry name" value="Asn_synthase"/>
    <property type="match status" value="1"/>
</dbReference>
<gene>
    <name evidence="17" type="primary">ASNS</name>
</gene>
<dbReference type="AlphaFoldDB" id="T2MH82"/>
<dbReference type="InterPro" id="IPR033738">
    <property type="entry name" value="AsnB_N"/>
</dbReference>
<dbReference type="KEGG" id="hmg:100215424"/>
<dbReference type="InterPro" id="IPR014729">
    <property type="entry name" value="Rossmann-like_a/b/a_fold"/>
</dbReference>
<evidence type="ECO:0000256" key="10">
    <source>
        <dbReference type="ARBA" id="ARBA00030234"/>
    </source>
</evidence>
<keyword evidence="8 13" id="KW-0061">Asparagine biosynthesis</keyword>
<feature type="domain" description="Glutamine amidotransferase type-2" evidence="16">
    <location>
        <begin position="2"/>
        <end position="191"/>
    </location>
</feature>
<dbReference type="PANTHER" id="PTHR11772">
    <property type="entry name" value="ASPARAGINE SYNTHETASE"/>
    <property type="match status" value="1"/>
</dbReference>
<feature type="binding site" evidence="14">
    <location>
        <position position="97"/>
    </location>
    <ligand>
        <name>L-glutamine</name>
        <dbReference type="ChEBI" id="CHEBI:58359"/>
    </ligand>
</feature>
<evidence type="ECO:0000256" key="4">
    <source>
        <dbReference type="ARBA" id="ARBA00022598"/>
    </source>
</evidence>
<dbReference type="PANTHER" id="PTHR11772:SF23">
    <property type="entry name" value="ASPARAGINE SYNTHETASE [GLUTAMINE-HYDROLYZING]"/>
    <property type="match status" value="1"/>
</dbReference>
<comment type="pathway">
    <text evidence="1">Amino-acid biosynthesis; L-asparagine biosynthesis; L-asparagine from L-aspartate (L-Gln route): step 1/1.</text>
</comment>
<feature type="site" description="Important for beta-aspartyl-AMP intermediate formation" evidence="15">
    <location>
        <position position="358"/>
    </location>
</feature>
<feature type="binding site" evidence="14">
    <location>
        <begin position="356"/>
        <end position="357"/>
    </location>
    <ligand>
        <name>ATP</name>
        <dbReference type="ChEBI" id="CHEBI:30616"/>
    </ligand>
</feature>
<dbReference type="GO" id="GO:0070981">
    <property type="term" value="P:L-asparagine biosynthetic process"/>
    <property type="evidence" value="ECO:0007669"/>
    <property type="project" value="UniProtKB-UniPathway"/>
</dbReference>
<feature type="active site" description="For GATase activity" evidence="13">
    <location>
        <position position="2"/>
    </location>
</feature>
<keyword evidence="4" id="KW-0436">Ligase</keyword>
<comment type="catalytic activity">
    <reaction evidence="11">
        <text>L-aspartate + L-glutamine + ATP + H2O = L-asparagine + L-glutamate + AMP + diphosphate + H(+)</text>
        <dbReference type="Rhea" id="RHEA:12228"/>
        <dbReference type="ChEBI" id="CHEBI:15377"/>
        <dbReference type="ChEBI" id="CHEBI:15378"/>
        <dbReference type="ChEBI" id="CHEBI:29985"/>
        <dbReference type="ChEBI" id="CHEBI:29991"/>
        <dbReference type="ChEBI" id="CHEBI:30616"/>
        <dbReference type="ChEBI" id="CHEBI:33019"/>
        <dbReference type="ChEBI" id="CHEBI:58048"/>
        <dbReference type="ChEBI" id="CHEBI:58359"/>
        <dbReference type="ChEBI" id="CHEBI:456215"/>
        <dbReference type="EC" id="6.3.5.4"/>
    </reaction>
</comment>
<dbReference type="EMBL" id="HAAD01005234">
    <property type="protein sequence ID" value="CDG71466.1"/>
    <property type="molecule type" value="mRNA"/>
</dbReference>
<accession>T2MH82</accession>
<dbReference type="CDD" id="cd01991">
    <property type="entry name" value="Asn_synthase_B_C"/>
    <property type="match status" value="1"/>
</dbReference>
<evidence type="ECO:0000259" key="16">
    <source>
        <dbReference type="PROSITE" id="PS51278"/>
    </source>
</evidence>
<evidence type="ECO:0000256" key="2">
    <source>
        <dbReference type="ARBA" id="ARBA00012737"/>
    </source>
</evidence>
<dbReference type="PIRSF" id="PIRSF001589">
    <property type="entry name" value="Asn_synthetase_glu-h"/>
    <property type="match status" value="1"/>
</dbReference>
<evidence type="ECO:0000256" key="6">
    <source>
        <dbReference type="ARBA" id="ARBA00022741"/>
    </source>
</evidence>
<dbReference type="Pfam" id="PF13537">
    <property type="entry name" value="GATase_7"/>
    <property type="match status" value="1"/>
</dbReference>
<keyword evidence="9 13" id="KW-0315">Glutamine amidotransferase</keyword>
<reference evidence="17" key="1">
    <citation type="journal article" date="2013" name="Genome Biol. Evol.">
        <title>Punctuated emergences of genetic and phenotypic innovations in eumetazoan, bilaterian, euteleostome, and hominidae ancestors.</title>
        <authorList>
            <person name="Wenger Y."/>
            <person name="Galliot B."/>
        </authorList>
    </citation>
    <scope>NUCLEOTIDE SEQUENCE</scope>
    <source>
        <tissue evidence="17">Whole animals</tissue>
    </source>
</reference>
<keyword evidence="5 13" id="KW-0028">Amino-acid biosynthesis</keyword>
<dbReference type="EC" id="6.3.5.4" evidence="2"/>
<name>T2MH82_HYDVU</name>
<evidence type="ECO:0000256" key="3">
    <source>
        <dbReference type="ARBA" id="ARBA00021389"/>
    </source>
</evidence>
<feature type="binding site" evidence="14">
    <location>
        <position position="249"/>
    </location>
    <ligand>
        <name>ATP</name>
        <dbReference type="ChEBI" id="CHEBI:30616"/>
    </ligand>
</feature>
<dbReference type="CDD" id="cd00712">
    <property type="entry name" value="AsnB"/>
    <property type="match status" value="1"/>
</dbReference>
<proteinExistence type="evidence at transcript level"/>
<protein>
    <recommendedName>
        <fullName evidence="3">Asparagine synthetase [glutamine-hydrolyzing]</fullName>
        <ecNumber evidence="2">6.3.5.4</ecNumber>
    </recommendedName>
    <alternativeName>
        <fullName evidence="10">Glutamine-dependent asparagine synthetase</fullName>
    </alternativeName>
</protein>
<organism evidence="17">
    <name type="scientific">Hydra vulgaris</name>
    <name type="common">Hydra</name>
    <name type="synonym">Hydra attenuata</name>
    <dbReference type="NCBI Taxonomy" id="6087"/>
    <lineage>
        <taxon>Eukaryota</taxon>
        <taxon>Metazoa</taxon>
        <taxon>Cnidaria</taxon>
        <taxon>Hydrozoa</taxon>
        <taxon>Hydroidolina</taxon>
        <taxon>Anthoathecata</taxon>
        <taxon>Aplanulata</taxon>
        <taxon>Hydridae</taxon>
        <taxon>Hydra</taxon>
    </lineage>
</organism>
<dbReference type="OMA" id="GIVCAFD"/>
<sequence>MCGIWALFGYDHSACSELHHALELAHRGPDFFRIESLPHFQHTVLAFHRLSIMDDLTGQQPMRLYELPHLHLMYNGEIFNYKKLVDKYGFKLSSGMDGEVILHMYNMFGIEKTVQSLDGDFAIFIFDSKAGQFHIARDTFGVRPLFTLQLNSGEFGLSSEVKGLVGLTSNNENAEKVMPFLPGTYATFEVSHETGKVKKLIEKRFTDVDVPPTFDTGVILTEDIKENIRNLFVQSVKKRLMSERRIGCLLSGGLDSSLVAALVVKLFREEGLSYPLQTFSIGLPNSPDLIAARKVATMLGTEHHEVLFTPEEAFHVIEKVNYTLESYDITTNRASIPMYLLGQYISKNTDTVVVFSGEGSDELTQGYIYFHKSPSADEAHEESKRLLRDLYLYDNLRADRSVSAHGLELRVPFLDKTFTSYILSLPKEMVQPFNGIEKYLLRSAFDGYLTDLLPDEVLWRPKEAFSDGVSTKEEPWYAKLENYAKSQVSEVELQNASLVYSENTPKTCEALLYRKLFTARFPGQSHLTPYFWMPKWISNATDPSARTLQHYKS</sequence>
<dbReference type="Gene3D" id="3.40.50.620">
    <property type="entry name" value="HUPs"/>
    <property type="match status" value="1"/>
</dbReference>
<evidence type="ECO:0000256" key="5">
    <source>
        <dbReference type="ARBA" id="ARBA00022605"/>
    </source>
</evidence>
<evidence type="ECO:0000256" key="15">
    <source>
        <dbReference type="PIRSR" id="PIRSR001589-3"/>
    </source>
</evidence>
<dbReference type="PROSITE" id="PS51278">
    <property type="entry name" value="GATASE_TYPE_2"/>
    <property type="match status" value="1"/>
</dbReference>
<dbReference type="Gene3D" id="3.60.20.10">
    <property type="entry name" value="Glutamine Phosphoribosylpyrophosphate, subunit 1, domain 1"/>
    <property type="match status" value="1"/>
</dbReference>
<evidence type="ECO:0000256" key="1">
    <source>
        <dbReference type="ARBA" id="ARBA00005187"/>
    </source>
</evidence>
<evidence type="ECO:0000256" key="13">
    <source>
        <dbReference type="PIRSR" id="PIRSR001589-1"/>
    </source>
</evidence>
<dbReference type="InterPro" id="IPR017932">
    <property type="entry name" value="GATase_2_dom"/>
</dbReference>
<dbReference type="SUPFAM" id="SSF56235">
    <property type="entry name" value="N-terminal nucleophile aminohydrolases (Ntn hydrolases)"/>
    <property type="match status" value="1"/>
</dbReference>
<dbReference type="InterPro" id="IPR050795">
    <property type="entry name" value="Asn_Synthetase"/>
</dbReference>
<dbReference type="NCBIfam" id="TIGR01536">
    <property type="entry name" value="asn_synth_AEB"/>
    <property type="match status" value="1"/>
</dbReference>
<dbReference type="OrthoDB" id="409189at2759"/>